<dbReference type="EMBL" id="FIZY01000023">
    <property type="protein sequence ID" value="CZF83360.1"/>
    <property type="molecule type" value="Genomic_DNA"/>
</dbReference>
<reference evidence="2" key="1">
    <citation type="submission" date="2016-02" db="EMBL/GenBank/DDBJ databases">
        <authorList>
            <person name="Rodrigo-Torres Lidia"/>
            <person name="Arahal R.David."/>
        </authorList>
    </citation>
    <scope>NUCLEOTIDE SEQUENCE [LARGE SCALE GENOMIC DNA]</scope>
    <source>
        <strain evidence="2">CECT 8713</strain>
    </source>
</reference>
<keyword evidence="2" id="KW-1185">Reference proteome</keyword>
<dbReference type="Proteomes" id="UP000073601">
    <property type="component" value="Unassembled WGS sequence"/>
</dbReference>
<name>A0A128FA19_9GAMM</name>
<dbReference type="RefSeq" id="WP_232314435.1">
    <property type="nucleotide sequence ID" value="NZ_CAWRCI010000023.1"/>
</dbReference>
<dbReference type="Gene3D" id="1.20.120.1620">
    <property type="match status" value="1"/>
</dbReference>
<protein>
    <recommendedName>
        <fullName evidence="3">Lipoprotein</fullName>
    </recommendedName>
</protein>
<accession>A0A128FA19</accession>
<evidence type="ECO:0000313" key="2">
    <source>
        <dbReference type="Proteomes" id="UP000073601"/>
    </source>
</evidence>
<proteinExistence type="predicted"/>
<organism evidence="1 2">
    <name type="scientific">Grimontia marina</name>
    <dbReference type="NCBI Taxonomy" id="646534"/>
    <lineage>
        <taxon>Bacteria</taxon>
        <taxon>Pseudomonadati</taxon>
        <taxon>Pseudomonadota</taxon>
        <taxon>Gammaproteobacteria</taxon>
        <taxon>Vibrionales</taxon>
        <taxon>Vibrionaceae</taxon>
        <taxon>Grimontia</taxon>
    </lineage>
</organism>
<dbReference type="AlphaFoldDB" id="A0A128FA19"/>
<evidence type="ECO:0000313" key="1">
    <source>
        <dbReference type="EMBL" id="CZF83360.1"/>
    </source>
</evidence>
<dbReference type="PROSITE" id="PS51257">
    <property type="entry name" value="PROKAR_LIPOPROTEIN"/>
    <property type="match status" value="1"/>
</dbReference>
<evidence type="ECO:0008006" key="3">
    <source>
        <dbReference type="Google" id="ProtNLM"/>
    </source>
</evidence>
<dbReference type="InterPro" id="IPR038314">
    <property type="entry name" value="T6SS_sf"/>
</dbReference>
<sequence length="141" mass="15524">MGIKRLNKLAAVTVLSAGCAYSPVALSGQILEARNNLKDYALVSCLIAIDPESKLAKDLNFTKRALSFMGKGDYRIVQNVDTFETENDPYTEAVNILISEANRSIGYMKDGSSSRTYGCFNAAKSDVFDEFIVSQDEFIED</sequence>
<gene>
    <name evidence="1" type="ORF">GMA8713_02628</name>
</gene>